<dbReference type="InterPro" id="IPR035965">
    <property type="entry name" value="PAS-like_dom_sf"/>
</dbReference>
<gene>
    <name evidence="3" type="ORF">PSQ19_13255</name>
</gene>
<dbReference type="EMBL" id="CP118246">
    <property type="protein sequence ID" value="WDR04320.1"/>
    <property type="molecule type" value="Genomic_DNA"/>
</dbReference>
<feature type="transmembrane region" description="Helical" evidence="1">
    <location>
        <begin position="166"/>
        <end position="182"/>
    </location>
</feature>
<proteinExistence type="predicted"/>
<dbReference type="InterPro" id="IPR000160">
    <property type="entry name" value="GGDEF_dom"/>
</dbReference>
<feature type="transmembrane region" description="Helical" evidence="1">
    <location>
        <begin position="50"/>
        <end position="67"/>
    </location>
</feature>
<evidence type="ECO:0000256" key="1">
    <source>
        <dbReference type="SAM" id="Phobius"/>
    </source>
</evidence>
<dbReference type="SUPFAM" id="SSF55073">
    <property type="entry name" value="Nucleotide cyclase"/>
    <property type="match status" value="1"/>
</dbReference>
<dbReference type="InterPro" id="IPR029787">
    <property type="entry name" value="Nucleotide_cyclase"/>
</dbReference>
<keyword evidence="3" id="KW-0808">Transferase</keyword>
<dbReference type="EC" id="2.7.7.65" evidence="3"/>
<dbReference type="InterPro" id="IPR043128">
    <property type="entry name" value="Rev_trsase/Diguanyl_cyclase"/>
</dbReference>
<evidence type="ECO:0000313" key="4">
    <source>
        <dbReference type="Proteomes" id="UP001220530"/>
    </source>
</evidence>
<dbReference type="InterPro" id="IPR052155">
    <property type="entry name" value="Biofilm_reg_signaling"/>
</dbReference>
<organism evidence="3 4">
    <name type="scientific">Devosia algicola</name>
    <dbReference type="NCBI Taxonomy" id="3026418"/>
    <lineage>
        <taxon>Bacteria</taxon>
        <taxon>Pseudomonadati</taxon>
        <taxon>Pseudomonadota</taxon>
        <taxon>Alphaproteobacteria</taxon>
        <taxon>Hyphomicrobiales</taxon>
        <taxon>Devosiaceae</taxon>
        <taxon>Devosia</taxon>
    </lineage>
</organism>
<dbReference type="Gene3D" id="3.30.70.270">
    <property type="match status" value="1"/>
</dbReference>
<keyword evidence="4" id="KW-1185">Reference proteome</keyword>
<evidence type="ECO:0000259" key="2">
    <source>
        <dbReference type="Pfam" id="PF00990"/>
    </source>
</evidence>
<keyword evidence="1" id="KW-1133">Transmembrane helix</keyword>
<feature type="transmembrane region" description="Helical" evidence="1">
    <location>
        <begin position="118"/>
        <end position="136"/>
    </location>
</feature>
<accession>A0ABY7YTZ6</accession>
<keyword evidence="1" id="KW-0812">Transmembrane</keyword>
<name>A0ABY7YTZ6_9HYPH</name>
<evidence type="ECO:0000313" key="3">
    <source>
        <dbReference type="EMBL" id="WDR04320.1"/>
    </source>
</evidence>
<dbReference type="SUPFAM" id="SSF55785">
    <property type="entry name" value="PYP-like sensor domain (PAS domain)"/>
    <property type="match status" value="1"/>
</dbReference>
<protein>
    <submittedName>
        <fullName evidence="3">Diguanylate cyclase</fullName>
        <ecNumber evidence="3">2.7.7.65</ecNumber>
    </submittedName>
</protein>
<sequence>MLTSARNSMPALDYVSIVRSVYGDRRALLFGAFASALAAGLSAYRAQSFPLFLIAVAFVVVGFIRYHNMHAFWRAAIDGEDDEVAEYWEIRATIGGGMVAFVYGMWCLVSMLLVRDPFAELVSISLSMAAMVGVCARNFGLDRLVAIQTLLLSVPLAFGLLLRGDFYHPVLAGLLVIMLVSFRKLATDIRTILLSAVHGRIEATRLAGELDMAMGTLQHGLCMLDDQGQVSVANDRAVRLLGLFGIDNLVGTNFEDIAQKLSQSDILSEAVIRRLRGLVAKRSTGKILLCLPNQRYCEVTISSRRANIVLLFEDISERVAAEERINFMARHDGLTGLPNRAHFSTIVTEDLMDRRDAASIGAPDRIVALTIVDIDDFKHVNDSLGHVVGDQAPQRGRAPLAGCLGPAMYAGAAGRR</sequence>
<keyword evidence="1" id="KW-0472">Membrane</keyword>
<dbReference type="PANTHER" id="PTHR44757">
    <property type="entry name" value="DIGUANYLATE CYCLASE DGCP"/>
    <property type="match status" value="1"/>
</dbReference>
<feature type="transmembrane region" description="Helical" evidence="1">
    <location>
        <begin position="27"/>
        <end position="44"/>
    </location>
</feature>
<reference evidence="3 4" key="1">
    <citation type="submission" date="2023-02" db="EMBL/GenBank/DDBJ databases">
        <title>Devosia algicola sp. nov., isolated from the phycosphere of marine algae.</title>
        <authorList>
            <person name="Kim J.M."/>
            <person name="Lee J.K."/>
            <person name="Choi B.J."/>
            <person name="Bayburt H."/>
            <person name="Jeon C.O."/>
        </authorList>
    </citation>
    <scope>NUCLEOTIDE SEQUENCE [LARGE SCALE GENOMIC DNA]</scope>
    <source>
        <strain evidence="3 4">G20-9</strain>
    </source>
</reference>
<feature type="transmembrane region" description="Helical" evidence="1">
    <location>
        <begin position="88"/>
        <end position="112"/>
    </location>
</feature>
<dbReference type="PANTHER" id="PTHR44757:SF2">
    <property type="entry name" value="BIOFILM ARCHITECTURE MAINTENANCE PROTEIN MBAA"/>
    <property type="match status" value="1"/>
</dbReference>
<dbReference type="Pfam" id="PF00990">
    <property type="entry name" value="GGDEF"/>
    <property type="match status" value="1"/>
</dbReference>
<dbReference type="Pfam" id="PF12860">
    <property type="entry name" value="PAS_7"/>
    <property type="match status" value="1"/>
</dbReference>
<dbReference type="GO" id="GO:0052621">
    <property type="term" value="F:diguanylate cyclase activity"/>
    <property type="evidence" value="ECO:0007669"/>
    <property type="project" value="UniProtKB-EC"/>
</dbReference>
<dbReference type="RefSeq" id="WP_282220702.1">
    <property type="nucleotide sequence ID" value="NZ_CP118246.1"/>
</dbReference>
<dbReference type="Proteomes" id="UP001220530">
    <property type="component" value="Chromosome"/>
</dbReference>
<dbReference type="Gene3D" id="3.30.450.20">
    <property type="entry name" value="PAS domain"/>
    <property type="match status" value="1"/>
</dbReference>
<feature type="domain" description="GGDEF" evidence="2">
    <location>
        <begin position="329"/>
        <end position="392"/>
    </location>
</feature>
<dbReference type="NCBIfam" id="TIGR00254">
    <property type="entry name" value="GGDEF"/>
    <property type="match status" value="1"/>
</dbReference>
<keyword evidence="3" id="KW-0548">Nucleotidyltransferase</keyword>